<dbReference type="EMBL" id="BLAL01000211">
    <property type="protein sequence ID" value="GES92074.1"/>
    <property type="molecule type" value="Genomic_DNA"/>
</dbReference>
<evidence type="ECO:0000313" key="1">
    <source>
        <dbReference type="EMBL" id="GES92074.1"/>
    </source>
</evidence>
<comment type="caution">
    <text evidence="1">The sequence shown here is derived from an EMBL/GenBank/DDBJ whole genome shotgun (WGS) entry which is preliminary data.</text>
</comment>
<accession>A0A8H3QWP7</accession>
<dbReference type="Proteomes" id="UP000615446">
    <property type="component" value="Unassembled WGS sequence"/>
</dbReference>
<dbReference type="AlphaFoldDB" id="A0A8H3QWP7"/>
<reference evidence="1" key="1">
    <citation type="submission" date="2019-10" db="EMBL/GenBank/DDBJ databases">
        <title>Conservation and host-specific expression of non-tandemly repeated heterogenous ribosome RNA gene in arbuscular mycorrhizal fungi.</title>
        <authorList>
            <person name="Maeda T."/>
            <person name="Kobayashi Y."/>
            <person name="Nakagawa T."/>
            <person name="Ezawa T."/>
            <person name="Yamaguchi K."/>
            <person name="Bino T."/>
            <person name="Nishimoto Y."/>
            <person name="Shigenobu S."/>
            <person name="Kawaguchi M."/>
        </authorList>
    </citation>
    <scope>NUCLEOTIDE SEQUENCE</scope>
    <source>
        <strain evidence="1">HR1</strain>
    </source>
</reference>
<sequence length="869" mass="99704">MITGFISRDNSEFRITFEVVAGWRILLHQLLLGTTTSITFGLFFGLADFDFEPDYNDHVYFQYLSNNKNDISLLGAYHSEEIYLKYIIQVAGKGFTVVNHPSEVYGIPDAHKCIDGNLPFRLVLDIDARQNPNSMNPELPFLDKYKITRKDLLSRILIAYADIIYSDLKHLVPLNAFILTSSSNADKCSWHIVYPHTRFIDYRDLKGFVEKVANRVGKPYSEFINIGLYKSRFSLQLLGLAKEDRVKRPAISSVKQGYRKLENYLVQPKWDASEIWPQTFSPEKLEKDAFQLIEDETALSKGADFVTAKYKWLEVGSIKKGFINFQAKSYEACPICDIRHEKDQELSINEWDIIIVQVESLFRIEFTARSFVAILDESNAIMRQMSSGTNAQESESAMRDVLRSARYVLAMDVFANKSTLAFLKTYRSKDIHIIDNRYQPRIDETIEILYDSNSRAEAIRIGCELLKQGKRVAFVSIGAVMARALVEKASKLSELDCVAYTNTVEAGISFEVTGHFDIVIAITNIATPVHVEALAQMLYRICDSELESARPNNLLVAIKGHREWNNNTISYKVDESLAVVTFIEVKQQKRLSARYFIEKLWNRKKVCNEVRVEALVIKETDFNAVATSRNLDSEETEVLKFDQKRSIADTMALKRFYMRNLYCKDMSIENWNNICNRKFIENFSSSEAWKHFLQLSYFQRQGHDEGNAMKGLKAEENVQWEIACNKAKENLEKSVAEDLHFTGIDDKRTLSSDTASESFMRSCEKFIEIQNQTLLLFGFKSRAKKTPDLHSAIKTINAIAGNWCGYTVESDKKRIGPKGQQVRQYSYRINRQPYNGIGFGDKSAPELPPYRSKTDNEIQELFDSIGQEK</sequence>
<proteinExistence type="predicted"/>
<dbReference type="OrthoDB" id="2378788at2759"/>
<organism evidence="1 2">
    <name type="scientific">Rhizophagus clarus</name>
    <dbReference type="NCBI Taxonomy" id="94130"/>
    <lineage>
        <taxon>Eukaryota</taxon>
        <taxon>Fungi</taxon>
        <taxon>Fungi incertae sedis</taxon>
        <taxon>Mucoromycota</taxon>
        <taxon>Glomeromycotina</taxon>
        <taxon>Glomeromycetes</taxon>
        <taxon>Glomerales</taxon>
        <taxon>Glomeraceae</taxon>
        <taxon>Rhizophagus</taxon>
    </lineage>
</organism>
<evidence type="ECO:0000313" key="2">
    <source>
        <dbReference type="Proteomes" id="UP000615446"/>
    </source>
</evidence>
<name>A0A8H3QWP7_9GLOM</name>
<protein>
    <recommendedName>
        <fullName evidence="3">Replication origin-binding protein domain-containing protein</fullName>
    </recommendedName>
</protein>
<gene>
    <name evidence="1" type="ORF">RCL2_001887300</name>
</gene>
<evidence type="ECO:0008006" key="3">
    <source>
        <dbReference type="Google" id="ProtNLM"/>
    </source>
</evidence>